<dbReference type="InterPro" id="IPR036291">
    <property type="entry name" value="NAD(P)-bd_dom_sf"/>
</dbReference>
<dbReference type="Gene3D" id="3.40.50.720">
    <property type="entry name" value="NAD(P)-binding Rossmann-like Domain"/>
    <property type="match status" value="1"/>
</dbReference>
<organism evidence="3 4">
    <name type="scientific">Sphingomonas montanisoli</name>
    <dbReference type="NCBI Taxonomy" id="2606412"/>
    <lineage>
        <taxon>Bacteria</taxon>
        <taxon>Pseudomonadati</taxon>
        <taxon>Pseudomonadota</taxon>
        <taxon>Alphaproteobacteria</taxon>
        <taxon>Sphingomonadales</taxon>
        <taxon>Sphingomonadaceae</taxon>
        <taxon>Sphingomonas</taxon>
    </lineage>
</organism>
<accession>A0A5D9C923</accession>
<dbReference type="EMBL" id="VTOU01000002">
    <property type="protein sequence ID" value="TZG27886.1"/>
    <property type="molecule type" value="Genomic_DNA"/>
</dbReference>
<keyword evidence="4" id="KW-1185">Reference proteome</keyword>
<evidence type="ECO:0000313" key="4">
    <source>
        <dbReference type="Proteomes" id="UP000322077"/>
    </source>
</evidence>
<sequence>MGVGPVKALVVGGAGPTGPFIVEGLRARGYRVSVLNRGVHPVEAPEDVERIVGDPHFLEPLQQAIGDRTFDLVIASYGRLAVVAEALAGRAGRAGRFIGVGGFVAYRGFYDPKVNFPAGLPIPTPESFDLARDPAEHRFAALVTAAEDTVFRLHPGAAIFRYPYVYGPRQLVPREWSIVRRVLDGRRAILVVDGGLSLMMHGYAENLAHAIMLAVEQPEAAAGMAFNCGDEVQLDQRQLIEVAAAELGASIELVSVPDTPTARAIALNAPSAPKLMDIALIRERLGYRDIVPTVEAVRRTVRHYADNPLERGGSIEQRMYDAFDYAAEDRLIALTRDHLARIADLPAPDTQTAHPYAHPKQAGATLDQRGR</sequence>
<name>A0A5D9C923_9SPHN</name>
<evidence type="ECO:0000256" key="1">
    <source>
        <dbReference type="SAM" id="MobiDB-lite"/>
    </source>
</evidence>
<protein>
    <submittedName>
        <fullName evidence="3">NAD-dependent epimerase/dehydratase family protein</fullName>
    </submittedName>
</protein>
<comment type="caution">
    <text evidence="3">The sequence shown here is derived from an EMBL/GenBank/DDBJ whole genome shotgun (WGS) entry which is preliminary data.</text>
</comment>
<proteinExistence type="predicted"/>
<feature type="domain" description="NAD-dependent epimerase/dehydratase" evidence="2">
    <location>
        <begin position="157"/>
        <end position="229"/>
    </location>
</feature>
<reference evidence="3 4" key="1">
    <citation type="submission" date="2019-08" db="EMBL/GenBank/DDBJ databases">
        <authorList>
            <person name="Wang G."/>
            <person name="Xu Z."/>
        </authorList>
    </citation>
    <scope>NUCLEOTIDE SEQUENCE [LARGE SCALE GENOMIC DNA]</scope>
    <source>
        <strain evidence="3 4">ZX</strain>
    </source>
</reference>
<evidence type="ECO:0000259" key="2">
    <source>
        <dbReference type="Pfam" id="PF01370"/>
    </source>
</evidence>
<feature type="region of interest" description="Disordered" evidence="1">
    <location>
        <begin position="347"/>
        <end position="371"/>
    </location>
</feature>
<dbReference type="Pfam" id="PF01370">
    <property type="entry name" value="Epimerase"/>
    <property type="match status" value="1"/>
</dbReference>
<dbReference type="SUPFAM" id="SSF51735">
    <property type="entry name" value="NAD(P)-binding Rossmann-fold domains"/>
    <property type="match status" value="1"/>
</dbReference>
<dbReference type="Proteomes" id="UP000322077">
    <property type="component" value="Unassembled WGS sequence"/>
</dbReference>
<dbReference type="InterPro" id="IPR001509">
    <property type="entry name" value="Epimerase_deHydtase"/>
</dbReference>
<evidence type="ECO:0000313" key="3">
    <source>
        <dbReference type="EMBL" id="TZG27886.1"/>
    </source>
</evidence>
<gene>
    <name evidence="3" type="ORF">FYJ91_10085</name>
</gene>
<dbReference type="RefSeq" id="WP_149522099.1">
    <property type="nucleotide sequence ID" value="NZ_VTOU01000002.1"/>
</dbReference>
<dbReference type="AlphaFoldDB" id="A0A5D9C923"/>